<dbReference type="InterPro" id="IPR002350">
    <property type="entry name" value="Kazal_dom"/>
</dbReference>
<dbReference type="NCBIfam" id="TIGR00805">
    <property type="entry name" value="oat"/>
    <property type="match status" value="1"/>
</dbReference>
<keyword evidence="7" id="KW-1015">Disulfide bond</keyword>
<feature type="transmembrane region" description="Helical" evidence="8">
    <location>
        <begin position="396"/>
        <end position="420"/>
    </location>
</feature>
<feature type="transmembrane region" description="Helical" evidence="8">
    <location>
        <begin position="363"/>
        <end position="384"/>
    </location>
</feature>
<dbReference type="GO" id="GO:0006811">
    <property type="term" value="P:monoatomic ion transport"/>
    <property type="evidence" value="ECO:0007669"/>
    <property type="project" value="UniProtKB-KW"/>
</dbReference>
<evidence type="ECO:0000259" key="10">
    <source>
        <dbReference type="PROSITE" id="PS50850"/>
    </source>
</evidence>
<dbReference type="InterPro" id="IPR004156">
    <property type="entry name" value="OATP"/>
</dbReference>
<evidence type="ECO:0000256" key="1">
    <source>
        <dbReference type="ARBA" id="ARBA00004651"/>
    </source>
</evidence>
<dbReference type="PROSITE" id="PS51465">
    <property type="entry name" value="KAZAL_2"/>
    <property type="match status" value="1"/>
</dbReference>
<name>A0A4Y2L268_ARAVE</name>
<dbReference type="InterPro" id="IPR036058">
    <property type="entry name" value="Kazal_dom_sf"/>
</dbReference>
<proteinExistence type="inferred from homology"/>
<dbReference type="GO" id="GO:0015347">
    <property type="term" value="F:sodium-independent organic anion transmembrane transporter activity"/>
    <property type="evidence" value="ECO:0007669"/>
    <property type="project" value="TreeGrafter"/>
</dbReference>
<feature type="transmembrane region" description="Helical" evidence="8">
    <location>
        <begin position="80"/>
        <end position="100"/>
    </location>
</feature>
<feature type="transmembrane region" description="Helical" evidence="8">
    <location>
        <begin position="650"/>
        <end position="672"/>
    </location>
</feature>
<evidence type="ECO:0000256" key="9">
    <source>
        <dbReference type="SAM" id="MobiDB-lite"/>
    </source>
</evidence>
<dbReference type="CDD" id="cd17403">
    <property type="entry name" value="MFS_SLCO4_OATP4"/>
    <property type="match status" value="1"/>
</dbReference>
<dbReference type="PANTHER" id="PTHR11388:SF100">
    <property type="entry name" value="SOLUTE CARRIER ORGANIC ANION TRANSPORTER FAMILY MEMBER 4A1"/>
    <property type="match status" value="1"/>
</dbReference>
<keyword evidence="4 8" id="KW-0812">Transmembrane</keyword>
<keyword evidence="5 8" id="KW-1133">Transmembrane helix</keyword>
<feature type="transmembrane region" description="Helical" evidence="8">
    <location>
        <begin position="559"/>
        <end position="577"/>
    </location>
</feature>
<dbReference type="Pfam" id="PF03137">
    <property type="entry name" value="OATP"/>
    <property type="match status" value="1"/>
</dbReference>
<evidence type="ECO:0000256" key="8">
    <source>
        <dbReference type="RuleBase" id="RU362056"/>
    </source>
</evidence>
<keyword evidence="8" id="KW-0406">Ion transport</keyword>
<feature type="transmembrane region" description="Helical" evidence="8">
    <location>
        <begin position="120"/>
        <end position="140"/>
    </location>
</feature>
<dbReference type="PANTHER" id="PTHR11388">
    <property type="entry name" value="ORGANIC ANION TRANSPORTER"/>
    <property type="match status" value="1"/>
</dbReference>
<evidence type="ECO:0000256" key="6">
    <source>
        <dbReference type="ARBA" id="ARBA00023136"/>
    </source>
</evidence>
<keyword evidence="8" id="KW-0813">Transport</keyword>
<dbReference type="Pfam" id="PF07648">
    <property type="entry name" value="Kazal_2"/>
    <property type="match status" value="1"/>
</dbReference>
<dbReference type="Gene3D" id="1.20.1250.20">
    <property type="entry name" value="MFS general substrate transporter like domains"/>
    <property type="match status" value="1"/>
</dbReference>
<keyword evidence="3" id="KW-1003">Cell membrane</keyword>
<evidence type="ECO:0000256" key="3">
    <source>
        <dbReference type="ARBA" id="ARBA00022475"/>
    </source>
</evidence>
<feature type="transmembrane region" description="Helical" evidence="8">
    <location>
        <begin position="147"/>
        <end position="169"/>
    </location>
</feature>
<evidence type="ECO:0000256" key="5">
    <source>
        <dbReference type="ARBA" id="ARBA00022989"/>
    </source>
</evidence>
<protein>
    <recommendedName>
        <fullName evidence="8">Solute carrier organic anion transporter family member</fullName>
    </recommendedName>
</protein>
<evidence type="ECO:0000313" key="12">
    <source>
        <dbReference type="EMBL" id="GBN08370.1"/>
    </source>
</evidence>
<gene>
    <name evidence="12" type="primary">Slco4a1_0</name>
    <name evidence="12" type="ORF">AVEN_121729_1</name>
</gene>
<feature type="transmembrane region" description="Helical" evidence="8">
    <location>
        <begin position="432"/>
        <end position="452"/>
    </location>
</feature>
<evidence type="ECO:0000256" key="4">
    <source>
        <dbReference type="ARBA" id="ARBA00022692"/>
    </source>
</evidence>
<feature type="transmembrane region" description="Helical" evidence="8">
    <location>
        <begin position="205"/>
        <end position="229"/>
    </location>
</feature>
<feature type="domain" description="Major facilitator superfamily (MFS) profile" evidence="10">
    <location>
        <begin position="81"/>
        <end position="673"/>
    </location>
</feature>
<dbReference type="InterPro" id="IPR036259">
    <property type="entry name" value="MFS_trans_sf"/>
</dbReference>
<feature type="transmembrane region" description="Helical" evidence="8">
    <location>
        <begin position="241"/>
        <end position="268"/>
    </location>
</feature>
<dbReference type="SUPFAM" id="SSF100895">
    <property type="entry name" value="Kazal-type serine protease inhibitors"/>
    <property type="match status" value="1"/>
</dbReference>
<dbReference type="GO" id="GO:0016323">
    <property type="term" value="C:basolateral plasma membrane"/>
    <property type="evidence" value="ECO:0007669"/>
    <property type="project" value="TreeGrafter"/>
</dbReference>
<accession>A0A4Y2L268</accession>
<evidence type="ECO:0000256" key="2">
    <source>
        <dbReference type="ARBA" id="ARBA00009657"/>
    </source>
</evidence>
<feature type="domain" description="Kazal-like" evidence="11">
    <location>
        <begin position="476"/>
        <end position="528"/>
    </location>
</feature>
<keyword evidence="13" id="KW-1185">Reference proteome</keyword>
<feature type="region of interest" description="Disordered" evidence="9">
    <location>
        <begin position="704"/>
        <end position="726"/>
    </location>
</feature>
<sequence length="726" mass="79287">MKTENNHRTIRTSSSINDAYDMHESHSHEPLVAQTYNLENFSKAVEDKLEDDEDEDDMGLPCGWGPLQPSRLQKFRSARWVLFWLCWAGFLQGLIVNGFINVVITTIEKRYQLRSTESGLIAGGYDIASFLCLIPVSYLGGSRSKPVFIGSGVLVLALGSFVFSLPHYMSGPYSFSQEQEDVCSATNNSADCSADSVSHLNQYKYVFFLGQLLHGAGAAPFYTLGCTYLDENVPTKMSSVYLGIYYTMAVIGPAVGYVIGGQFLKLYVDVGVDPSELGLTSSSSVWVGAWWIGFIFTAILGALVAIPLTAFPKTLPGALRIKAEKKTEMHQKLQNSEAVQSGFGTSLKDLPSSFRFLLTNPTFVFLSLAGATEGMLVSGLATFLPKVIESQFSIAASYAAVLVGLVTIPGAGGGTFLGGYLVKKLNLRCAGIIKMCIIFSFICVGLVFIFILHCPNAKFAGLNQFLPNSSDQSGVPKFQGTCNEACSCSPRQYDPVCGTDNIVYYSPCFAGCKNTYQLHSTKVYGGCACIEHEGRNVTISGRNVTIQASREKCVNYCSYMPVFLLLIFLSMLFTFLVSMPSLSGTLRCVAESQKSFALGVQWIAVRLLGTIPAPILFGSLIDVSCELWQDTCKKQGACLFYDNQLMSTNVLILACVLKSLSCVFFFFAWLLYCPPGGSEESAEQTTKVDNCDPMELNHKEIIPTDNFSNKSNSDVHKDKVTNGNII</sequence>
<dbReference type="SUPFAM" id="SSF103473">
    <property type="entry name" value="MFS general substrate transporter"/>
    <property type="match status" value="1"/>
</dbReference>
<dbReference type="Gene3D" id="3.30.60.30">
    <property type="match status" value="1"/>
</dbReference>
<dbReference type="InterPro" id="IPR020846">
    <property type="entry name" value="MFS_dom"/>
</dbReference>
<comment type="similarity">
    <text evidence="2 8">Belongs to the organo anion transporter (TC 2.A.60) family.</text>
</comment>
<keyword evidence="6 8" id="KW-0472">Membrane</keyword>
<dbReference type="Proteomes" id="UP000499080">
    <property type="component" value="Unassembled WGS sequence"/>
</dbReference>
<reference evidence="12 13" key="1">
    <citation type="journal article" date="2019" name="Sci. Rep.">
        <title>Orb-weaving spider Araneus ventricosus genome elucidates the spidroin gene catalogue.</title>
        <authorList>
            <person name="Kono N."/>
            <person name="Nakamura H."/>
            <person name="Ohtoshi R."/>
            <person name="Moran D.A.P."/>
            <person name="Shinohara A."/>
            <person name="Yoshida Y."/>
            <person name="Fujiwara M."/>
            <person name="Mori M."/>
            <person name="Tomita M."/>
            <person name="Arakawa K."/>
        </authorList>
    </citation>
    <scope>NUCLEOTIDE SEQUENCE [LARGE SCALE GENOMIC DNA]</scope>
</reference>
<organism evidence="12 13">
    <name type="scientific">Araneus ventricosus</name>
    <name type="common">Orbweaver spider</name>
    <name type="synonym">Epeira ventricosa</name>
    <dbReference type="NCBI Taxonomy" id="182803"/>
    <lineage>
        <taxon>Eukaryota</taxon>
        <taxon>Metazoa</taxon>
        <taxon>Ecdysozoa</taxon>
        <taxon>Arthropoda</taxon>
        <taxon>Chelicerata</taxon>
        <taxon>Arachnida</taxon>
        <taxon>Araneae</taxon>
        <taxon>Araneomorphae</taxon>
        <taxon>Entelegynae</taxon>
        <taxon>Araneoidea</taxon>
        <taxon>Araneidae</taxon>
        <taxon>Araneus</taxon>
    </lineage>
</organism>
<comment type="caution">
    <text evidence="12">The sequence shown here is derived from an EMBL/GenBank/DDBJ whole genome shotgun (WGS) entry which is preliminary data.</text>
</comment>
<dbReference type="GO" id="GO:0043252">
    <property type="term" value="P:sodium-independent organic anion transport"/>
    <property type="evidence" value="ECO:0007669"/>
    <property type="project" value="TreeGrafter"/>
</dbReference>
<dbReference type="EMBL" id="BGPR01005259">
    <property type="protein sequence ID" value="GBN08370.1"/>
    <property type="molecule type" value="Genomic_DNA"/>
</dbReference>
<feature type="transmembrane region" description="Helical" evidence="8">
    <location>
        <begin position="288"/>
        <end position="311"/>
    </location>
</feature>
<evidence type="ECO:0000256" key="7">
    <source>
        <dbReference type="ARBA" id="ARBA00023157"/>
    </source>
</evidence>
<evidence type="ECO:0000313" key="13">
    <source>
        <dbReference type="Proteomes" id="UP000499080"/>
    </source>
</evidence>
<comment type="caution">
    <text evidence="8">Lacks conserved residue(s) required for the propagation of feature annotation.</text>
</comment>
<dbReference type="AlphaFoldDB" id="A0A4Y2L268"/>
<dbReference type="PROSITE" id="PS50850">
    <property type="entry name" value="MFS"/>
    <property type="match status" value="1"/>
</dbReference>
<evidence type="ECO:0000259" key="11">
    <source>
        <dbReference type="PROSITE" id="PS51465"/>
    </source>
</evidence>
<comment type="subcellular location">
    <subcellularLocation>
        <location evidence="1 8">Cell membrane</location>
        <topology evidence="1 8">Multi-pass membrane protein</topology>
    </subcellularLocation>
</comment>
<dbReference type="OrthoDB" id="5062115at2759"/>